<evidence type="ECO:0000259" key="1">
    <source>
        <dbReference type="Pfam" id="PF01755"/>
    </source>
</evidence>
<dbReference type="CDD" id="cd06532">
    <property type="entry name" value="Glyco_transf_25"/>
    <property type="match status" value="1"/>
</dbReference>
<comment type="caution">
    <text evidence="2">The sequence shown here is derived from an EMBL/GenBank/DDBJ whole genome shotgun (WGS) entry which is preliminary data.</text>
</comment>
<reference evidence="2 3" key="1">
    <citation type="submission" date="2020-09" db="EMBL/GenBank/DDBJ databases">
        <title>Photobacterium sp. CAU 1568 isolated from sand of Sido Beach.</title>
        <authorList>
            <person name="Kim W."/>
        </authorList>
    </citation>
    <scope>NUCLEOTIDE SEQUENCE [LARGE SCALE GENOMIC DNA]</scope>
    <source>
        <strain evidence="2 3">CAU 1568</strain>
    </source>
</reference>
<accession>A0ABR9BL39</accession>
<protein>
    <submittedName>
        <fullName evidence="2">Glycosyltransferase family 25 protein</fullName>
    </submittedName>
</protein>
<dbReference type="Pfam" id="PF01755">
    <property type="entry name" value="Glyco_transf_25"/>
    <property type="match status" value="1"/>
</dbReference>
<proteinExistence type="predicted"/>
<keyword evidence="3" id="KW-1185">Reference proteome</keyword>
<name>A0ABR9BL39_9GAMM</name>
<evidence type="ECO:0000313" key="2">
    <source>
        <dbReference type="EMBL" id="MBD8513272.1"/>
    </source>
</evidence>
<dbReference type="Proteomes" id="UP000649768">
    <property type="component" value="Unassembled WGS sequence"/>
</dbReference>
<evidence type="ECO:0000313" key="3">
    <source>
        <dbReference type="Proteomes" id="UP000649768"/>
    </source>
</evidence>
<sequence>MPTFVVSLARSSHRREHMQTLMAQAEVPFQFFDAVDGIDSEHFLHSEKATPALTFKRKGYQLVTAEVACFASHYALWEKCLELDTPILILEDNVNVLADDVHSVLADIQPYIEQYHYIKLSAHQPNTFKALFAVSDTHSIGVYRKGTCGTSAYIITPVAAKSFLDNAQLFIEPVDDYMEKPWRHGIHAYHVYPSVFERSQTATTIGSTRKQKQSVGFSHKLYIEGFRTYETIMRKLKSIK</sequence>
<dbReference type="InterPro" id="IPR002654">
    <property type="entry name" value="Glyco_trans_25"/>
</dbReference>
<gene>
    <name evidence="2" type="ORF">IFO68_11365</name>
</gene>
<dbReference type="EMBL" id="JACYTP010000006">
    <property type="protein sequence ID" value="MBD8513272.1"/>
    <property type="molecule type" value="Genomic_DNA"/>
</dbReference>
<organism evidence="2 3">
    <name type="scientific">Photobacterium arenosum</name>
    <dbReference type="NCBI Taxonomy" id="2774143"/>
    <lineage>
        <taxon>Bacteria</taxon>
        <taxon>Pseudomonadati</taxon>
        <taxon>Pseudomonadota</taxon>
        <taxon>Gammaproteobacteria</taxon>
        <taxon>Vibrionales</taxon>
        <taxon>Vibrionaceae</taxon>
        <taxon>Photobacterium</taxon>
    </lineage>
</organism>
<feature type="domain" description="Glycosyl transferase family 25" evidence="1">
    <location>
        <begin position="2"/>
        <end position="178"/>
    </location>
</feature>